<proteinExistence type="inferred from homology"/>
<dbReference type="PANTHER" id="PTHR12411">
    <property type="entry name" value="CYSTEINE PROTEASE FAMILY C1-RELATED"/>
    <property type="match status" value="1"/>
</dbReference>
<dbReference type="CDD" id="cd02620">
    <property type="entry name" value="Peptidase_C1A_CathepsinB"/>
    <property type="match status" value="1"/>
</dbReference>
<reference evidence="11 12" key="1">
    <citation type="submission" date="2020-06" db="EMBL/GenBank/DDBJ databases">
        <authorList>
            <person name="Li R."/>
            <person name="Bekaert M."/>
        </authorList>
    </citation>
    <scope>NUCLEOTIDE SEQUENCE [LARGE SCALE GENOMIC DNA]</scope>
    <source>
        <strain evidence="12">wild</strain>
    </source>
</reference>
<evidence type="ECO:0000256" key="8">
    <source>
        <dbReference type="ARBA" id="ARBA00055576"/>
    </source>
</evidence>
<keyword evidence="7" id="KW-1015">Disulfide bond</keyword>
<gene>
    <name evidence="11" type="ORF">MCOR_13930</name>
</gene>
<name>A0A6J8B237_MYTCO</name>
<protein>
    <recommendedName>
        <fullName evidence="9">Cathepsin B-like cysteine proteinase</fullName>
    </recommendedName>
</protein>
<dbReference type="Proteomes" id="UP000507470">
    <property type="component" value="Unassembled WGS sequence"/>
</dbReference>
<keyword evidence="4 11" id="KW-0378">Hydrolase</keyword>
<accession>A0A6J8B237</accession>
<dbReference type="SUPFAM" id="SSF54001">
    <property type="entry name" value="Cysteine proteinases"/>
    <property type="match status" value="1"/>
</dbReference>
<keyword evidence="3" id="KW-0732">Signal</keyword>
<dbReference type="InterPro" id="IPR000169">
    <property type="entry name" value="Pept_cys_AS"/>
</dbReference>
<evidence type="ECO:0000256" key="6">
    <source>
        <dbReference type="ARBA" id="ARBA00023145"/>
    </source>
</evidence>
<dbReference type="FunFam" id="3.90.70.10:FF:000031">
    <property type="entry name" value="Cathepsin B"/>
    <property type="match status" value="1"/>
</dbReference>
<dbReference type="InterPro" id="IPR013128">
    <property type="entry name" value="Peptidase_C1A"/>
</dbReference>
<dbReference type="EMBL" id="CACVKT020002381">
    <property type="protein sequence ID" value="CAC5377636.1"/>
    <property type="molecule type" value="Genomic_DNA"/>
</dbReference>
<keyword evidence="2" id="KW-0645">Protease</keyword>
<evidence type="ECO:0000256" key="2">
    <source>
        <dbReference type="ARBA" id="ARBA00022670"/>
    </source>
</evidence>
<dbReference type="PROSITE" id="PS00639">
    <property type="entry name" value="THIOL_PROTEASE_HIS"/>
    <property type="match status" value="1"/>
</dbReference>
<evidence type="ECO:0000256" key="5">
    <source>
        <dbReference type="ARBA" id="ARBA00022807"/>
    </source>
</evidence>
<evidence type="ECO:0000313" key="12">
    <source>
        <dbReference type="Proteomes" id="UP000507470"/>
    </source>
</evidence>
<evidence type="ECO:0000256" key="3">
    <source>
        <dbReference type="ARBA" id="ARBA00022729"/>
    </source>
</evidence>
<dbReference type="InterPro" id="IPR025661">
    <property type="entry name" value="Pept_asp_AS"/>
</dbReference>
<dbReference type="Pfam" id="PF00112">
    <property type="entry name" value="Peptidase_C1"/>
    <property type="match status" value="1"/>
</dbReference>
<keyword evidence="6" id="KW-0865">Zymogen</keyword>
<keyword evidence="12" id="KW-1185">Reference proteome</keyword>
<evidence type="ECO:0000256" key="9">
    <source>
        <dbReference type="ARBA" id="ARBA00073107"/>
    </source>
</evidence>
<feature type="domain" description="Peptidase C1A papain C-terminal" evidence="10">
    <location>
        <begin position="50"/>
        <end position="270"/>
    </location>
</feature>
<evidence type="ECO:0000256" key="7">
    <source>
        <dbReference type="ARBA" id="ARBA00023157"/>
    </source>
</evidence>
<evidence type="ECO:0000256" key="1">
    <source>
        <dbReference type="ARBA" id="ARBA00008455"/>
    </source>
</evidence>
<dbReference type="GO" id="GO:0006508">
    <property type="term" value="P:proteolysis"/>
    <property type="evidence" value="ECO:0007669"/>
    <property type="project" value="UniProtKB-KW"/>
</dbReference>
<dbReference type="PRINTS" id="PR00705">
    <property type="entry name" value="PAPAIN"/>
</dbReference>
<dbReference type="InterPro" id="IPR025660">
    <property type="entry name" value="Pept_his_AS"/>
</dbReference>
<dbReference type="PROSITE" id="PS00640">
    <property type="entry name" value="THIOL_PROTEASE_ASN"/>
    <property type="match status" value="1"/>
</dbReference>
<dbReference type="InterPro" id="IPR000668">
    <property type="entry name" value="Peptidase_C1A_C"/>
</dbReference>
<dbReference type="Gene3D" id="3.90.70.10">
    <property type="entry name" value="Cysteine proteinases"/>
    <property type="match status" value="2"/>
</dbReference>
<dbReference type="AlphaFoldDB" id="A0A6J8B237"/>
<dbReference type="InterPro" id="IPR038765">
    <property type="entry name" value="Papain-like_cys_pep_sf"/>
</dbReference>
<evidence type="ECO:0000256" key="4">
    <source>
        <dbReference type="ARBA" id="ARBA00022801"/>
    </source>
</evidence>
<dbReference type="SMART" id="SM00645">
    <property type="entry name" value="Pept_C1"/>
    <property type="match status" value="1"/>
</dbReference>
<comment type="function">
    <text evidence="8">Thiol protease. Has a role as a digestive enzyme.</text>
</comment>
<organism evidence="11 12">
    <name type="scientific">Mytilus coruscus</name>
    <name type="common">Sea mussel</name>
    <dbReference type="NCBI Taxonomy" id="42192"/>
    <lineage>
        <taxon>Eukaryota</taxon>
        <taxon>Metazoa</taxon>
        <taxon>Spiralia</taxon>
        <taxon>Lophotrochozoa</taxon>
        <taxon>Mollusca</taxon>
        <taxon>Bivalvia</taxon>
        <taxon>Autobranchia</taxon>
        <taxon>Pteriomorphia</taxon>
        <taxon>Mytilida</taxon>
        <taxon>Mytiloidea</taxon>
        <taxon>Mytilidae</taxon>
        <taxon>Mytilinae</taxon>
        <taxon>Mytilus</taxon>
    </lineage>
</organism>
<dbReference type="GO" id="GO:0008234">
    <property type="term" value="F:cysteine-type peptidase activity"/>
    <property type="evidence" value="ECO:0007669"/>
    <property type="project" value="UniProtKB-KW"/>
</dbReference>
<keyword evidence="5" id="KW-0788">Thiol protease</keyword>
<dbReference type="PROSITE" id="PS00139">
    <property type="entry name" value="THIOL_PROTEASE_CYS"/>
    <property type="match status" value="1"/>
</dbReference>
<comment type="similarity">
    <text evidence="1">Belongs to the peptidase C1 family.</text>
</comment>
<evidence type="ECO:0000259" key="10">
    <source>
        <dbReference type="SMART" id="SM00645"/>
    </source>
</evidence>
<sequence length="274" mass="30132">MQQTSWKAGENFEFIPKQDRLAYVKKLCGVLPTPEHMKLPVKNIVGAQELPDTFDARTQWPNCPTIKEVRDQGDCGSCWAFGAVEAMSDRICIKSAGKVNAHLSAEDMNDCCRTCGNGCNGGFPEAAWQYWEKEGIVTGGQYNTKQGCQPYTIKACDHHVVGKLEPCAKKDSKTPKCTHKCEAGYNVSYTQDKHFGMSAYADHHICVYKHTTGSALGGHAIKLIGWGTENGDKYWLVANSWNPDWGNAGFFKILRGNDECGIESGIVGGEPKLS</sequence>
<dbReference type="OrthoDB" id="640249at2759"/>
<evidence type="ECO:0000313" key="11">
    <source>
        <dbReference type="EMBL" id="CAC5377636.1"/>
    </source>
</evidence>